<dbReference type="STRING" id="1165094.RINTHH_15570"/>
<proteinExistence type="predicted"/>
<reference evidence="1 2" key="1">
    <citation type="submission" date="2012-05" db="EMBL/GenBank/DDBJ databases">
        <authorList>
            <person name="Hilton J."/>
        </authorList>
    </citation>
    <scope>NUCLEOTIDE SEQUENCE [LARGE SCALE GENOMIC DNA]</scope>
    <source>
        <strain evidence="1 2">HH01</strain>
    </source>
</reference>
<evidence type="ECO:0000313" key="2">
    <source>
        <dbReference type="Proteomes" id="UP000053051"/>
    </source>
</evidence>
<dbReference type="Proteomes" id="UP000053051">
    <property type="component" value="Unassembled WGS sequence"/>
</dbReference>
<organism evidence="1 2">
    <name type="scientific">Richelia intracellularis HH01</name>
    <dbReference type="NCBI Taxonomy" id="1165094"/>
    <lineage>
        <taxon>Bacteria</taxon>
        <taxon>Bacillati</taxon>
        <taxon>Cyanobacteriota</taxon>
        <taxon>Cyanophyceae</taxon>
        <taxon>Nostocales</taxon>
        <taxon>Nostocaceae</taxon>
        <taxon>Richelia</taxon>
    </lineage>
</organism>
<evidence type="ECO:0000313" key="1">
    <source>
        <dbReference type="EMBL" id="CCH67712.1"/>
    </source>
</evidence>
<comment type="caution">
    <text evidence="1">The sequence shown here is derived from an EMBL/GenBank/DDBJ whole genome shotgun (WGS) entry which is preliminary data.</text>
</comment>
<keyword evidence="2" id="KW-1185">Reference proteome</keyword>
<accession>M1WZM8</accession>
<dbReference type="EMBL" id="CAIY01000054">
    <property type="protein sequence ID" value="CCH67712.1"/>
    <property type="molecule type" value="Genomic_DNA"/>
</dbReference>
<dbReference type="AlphaFoldDB" id="M1WZM8"/>
<protein>
    <submittedName>
        <fullName evidence="1">Uncharacterized protein</fullName>
    </submittedName>
</protein>
<sequence>MEERVIYQSESNLCGTYLSYSIILKGWLSPLIWSFSHPYTDGEARS</sequence>
<gene>
    <name evidence="1" type="ORF">RINTHH_15570</name>
</gene>
<name>M1WZM8_9NOST</name>
<reference evidence="2" key="2">
    <citation type="submission" date="2016-01" db="EMBL/GenBank/DDBJ databases">
        <title>Diatom-associated endosymboitic cyanobacterium lacks core nitrogen metabolism enzymes.</title>
        <authorList>
            <person name="Hilton J.A."/>
            <person name="Foster R.A."/>
            <person name="Tripp H.J."/>
            <person name="Carter B.J."/>
            <person name="Zehr J.P."/>
            <person name="Villareal T.A."/>
        </authorList>
    </citation>
    <scope>NUCLEOTIDE SEQUENCE [LARGE SCALE GENOMIC DNA]</scope>
    <source>
        <strain evidence="2">HH01</strain>
    </source>
</reference>